<protein>
    <submittedName>
        <fullName evidence="1">Uncharacterized protein</fullName>
    </submittedName>
</protein>
<evidence type="ECO:0000313" key="2">
    <source>
        <dbReference type="Proteomes" id="UP000014622"/>
    </source>
</evidence>
<feature type="non-terminal residue" evidence="1">
    <location>
        <position position="1"/>
    </location>
</feature>
<gene>
    <name evidence="1" type="ORF">D356_01886</name>
</gene>
<proteinExistence type="predicted"/>
<name>A0AB73A8I3_ENTFC</name>
<dbReference type="Proteomes" id="UP000014622">
    <property type="component" value="Unassembled WGS sequence"/>
</dbReference>
<organism evidence="1 2">
    <name type="scientific">Enterococcus faecium SD2A-2</name>
    <dbReference type="NCBI Taxonomy" id="1244154"/>
    <lineage>
        <taxon>Bacteria</taxon>
        <taxon>Bacillati</taxon>
        <taxon>Bacillota</taxon>
        <taxon>Bacilli</taxon>
        <taxon>Lactobacillales</taxon>
        <taxon>Enterococcaceae</taxon>
        <taxon>Enterococcus</taxon>
    </lineage>
</organism>
<dbReference type="EMBL" id="ATIT01000103">
    <property type="protein sequence ID" value="EPI11199.1"/>
    <property type="molecule type" value="Genomic_DNA"/>
</dbReference>
<comment type="caution">
    <text evidence="1">The sequence shown here is derived from an EMBL/GenBank/DDBJ whole genome shotgun (WGS) entry which is preliminary data.</text>
</comment>
<sequence length="44" mass="5065">LFPNKRCSISCPSVFAQQMAKYEELLFRCFSNTQVKTLISQPLP</sequence>
<accession>A0AB73A8I3</accession>
<evidence type="ECO:0000313" key="1">
    <source>
        <dbReference type="EMBL" id="EPI11199.1"/>
    </source>
</evidence>
<dbReference type="AlphaFoldDB" id="A0AB73A8I3"/>
<reference evidence="1 2" key="1">
    <citation type="submission" date="2013-06" db="EMBL/GenBank/DDBJ databases">
        <authorList>
            <person name="Weinstock G."/>
            <person name="Sodergren E."/>
            <person name="Lobos E.A."/>
            <person name="Fulton L."/>
            <person name="Fulton R."/>
            <person name="Courtney L."/>
            <person name="Fronick C."/>
            <person name="O'Laughlin M."/>
            <person name="Godfrey J."/>
            <person name="Wilson R.M."/>
            <person name="Miner T."/>
            <person name="Farmer C."/>
            <person name="Delehaunty K."/>
            <person name="Cordes M."/>
            <person name="Minx P."/>
            <person name="Tomlinson C."/>
            <person name="Chen J."/>
            <person name="Wollam A."/>
            <person name="Pepin K.H."/>
            <person name="Bhonagiri V."/>
            <person name="Zhang X."/>
            <person name="Warren W."/>
            <person name="Mitreva M."/>
            <person name="Mardis E.R."/>
            <person name="Wilson R.K."/>
        </authorList>
    </citation>
    <scope>NUCLEOTIDE SEQUENCE [LARGE SCALE GENOMIC DNA]</scope>
    <source>
        <strain evidence="1 2">SD2A-2</strain>
    </source>
</reference>